<accession>A0ABP3YC63</accession>
<proteinExistence type="predicted"/>
<gene>
    <name evidence="1" type="ORF">GCM10009119_20020</name>
</gene>
<dbReference type="EMBL" id="BAAAFI010000009">
    <property type="protein sequence ID" value="GAA0879034.1"/>
    <property type="molecule type" value="Genomic_DNA"/>
</dbReference>
<protein>
    <submittedName>
        <fullName evidence="1">Uncharacterized protein</fullName>
    </submittedName>
</protein>
<reference evidence="2" key="1">
    <citation type="journal article" date="2019" name="Int. J. Syst. Evol. Microbiol.">
        <title>The Global Catalogue of Microorganisms (GCM) 10K type strain sequencing project: providing services to taxonomists for standard genome sequencing and annotation.</title>
        <authorList>
            <consortium name="The Broad Institute Genomics Platform"/>
            <consortium name="The Broad Institute Genome Sequencing Center for Infectious Disease"/>
            <person name="Wu L."/>
            <person name="Ma J."/>
        </authorList>
    </citation>
    <scope>NUCLEOTIDE SEQUENCE [LARGE SCALE GENOMIC DNA]</scope>
    <source>
        <strain evidence="2">JCM 16112</strain>
    </source>
</reference>
<comment type="caution">
    <text evidence="1">The sequence shown here is derived from an EMBL/GenBank/DDBJ whole genome shotgun (WGS) entry which is preliminary data.</text>
</comment>
<organism evidence="1 2">
    <name type="scientific">Algoriphagus jejuensis</name>
    <dbReference type="NCBI Taxonomy" id="419934"/>
    <lineage>
        <taxon>Bacteria</taxon>
        <taxon>Pseudomonadati</taxon>
        <taxon>Bacteroidota</taxon>
        <taxon>Cytophagia</taxon>
        <taxon>Cytophagales</taxon>
        <taxon>Cyclobacteriaceae</taxon>
        <taxon>Algoriphagus</taxon>
    </lineage>
</organism>
<dbReference type="Proteomes" id="UP001500469">
    <property type="component" value="Unassembled WGS sequence"/>
</dbReference>
<keyword evidence="2" id="KW-1185">Reference proteome</keyword>
<dbReference type="RefSeq" id="WP_343851038.1">
    <property type="nucleotide sequence ID" value="NZ_BAAAFI010000009.1"/>
</dbReference>
<name>A0ABP3YC63_9BACT</name>
<evidence type="ECO:0000313" key="2">
    <source>
        <dbReference type="Proteomes" id="UP001500469"/>
    </source>
</evidence>
<sequence length="191" mass="21503">MARQTLIILTILTTLIGCNFSEQVKNKVDSDVKEAKLEMDADISNAKSDFEKSFNQTLKQSKDSILTAKVVDLYSRVTKTSLYIDSLRKAMDKLDDMDTKNIELIKQMFLYDGIGDSVFAKVKKSYSLTIDIAVADTTKTRLKNVTETYSDETQKLFFQQNSPLGVNMILYGIESELIKDGTRCLAGHTTK</sequence>
<evidence type="ECO:0000313" key="1">
    <source>
        <dbReference type="EMBL" id="GAA0879034.1"/>
    </source>
</evidence>
<dbReference type="PROSITE" id="PS51257">
    <property type="entry name" value="PROKAR_LIPOPROTEIN"/>
    <property type="match status" value="1"/>
</dbReference>